<dbReference type="InterPro" id="IPR036249">
    <property type="entry name" value="Thioredoxin-like_sf"/>
</dbReference>
<dbReference type="InterPro" id="IPR002109">
    <property type="entry name" value="Glutaredoxin"/>
</dbReference>
<evidence type="ECO:0000256" key="5">
    <source>
        <dbReference type="ARBA" id="ARBA00023157"/>
    </source>
</evidence>
<reference evidence="10 11" key="1">
    <citation type="journal article" date="2011" name="BMC Genomics">
        <title>Comparative genome analysis and genome-guided physiological analysis of Roseobacter litoralis.</title>
        <authorList>
            <person name="Kalhoefer D."/>
            <person name="Thole S."/>
            <person name="Voget S."/>
            <person name="Lehmann R."/>
            <person name="Liesegang H."/>
            <person name="Wollher A."/>
            <person name="Daniel R."/>
            <person name="Simon M."/>
            <person name="Brinkhoff T."/>
        </authorList>
    </citation>
    <scope>NUCLEOTIDE SEQUENCE [LARGE SCALE GENOMIC DNA]</scope>
    <source>
        <strain evidence="11">ATCC 49566 / DSM 6996 / JCM 21268 / NBRC 15278 / OCh 149</strain>
        <strain evidence="10">Och 149</strain>
    </source>
</reference>
<dbReference type="STRING" id="391595.RLO149_c007910"/>
<dbReference type="Pfam" id="PF00462">
    <property type="entry name" value="Glutaredoxin"/>
    <property type="match status" value="1"/>
</dbReference>
<keyword evidence="6 7" id="KW-0676">Redox-active center</keyword>
<keyword evidence="7" id="KW-0963">Cytoplasm</keyword>
<feature type="domain" description="Glutaredoxin" evidence="8">
    <location>
        <begin position="5"/>
        <end position="65"/>
    </location>
</feature>
<sequence>MPPEITLYTKGYCPHCKAARALLAAKGVRFVNHDIDITPARRREMIARAGGRTTVPQIFIADFHVGGNSDLTALNTSGTLDALLKNKQTA</sequence>
<evidence type="ECO:0000256" key="2">
    <source>
        <dbReference type="ARBA" id="ARBA00007787"/>
    </source>
</evidence>
<keyword evidence="11" id="KW-1185">Reference proteome</keyword>
<comment type="similarity">
    <text evidence="2 7">Belongs to the glutaredoxin family.</text>
</comment>
<dbReference type="AlphaFoldDB" id="A9HMS2"/>
<dbReference type="OrthoDB" id="9814618at2"/>
<dbReference type="HOGENOM" id="CLU_026126_7_3_5"/>
<evidence type="ECO:0000313" key="9">
    <source>
        <dbReference type="EMBL" id="AEI92818.1"/>
    </source>
</evidence>
<organism evidence="10 11">
    <name type="scientific">Roseobacter litoralis (strain ATCC 49566 / DSM 6996 / JCM 21268 / NBRC 15278 / OCh 149)</name>
    <dbReference type="NCBI Taxonomy" id="391595"/>
    <lineage>
        <taxon>Bacteria</taxon>
        <taxon>Pseudomonadati</taxon>
        <taxon>Pseudomonadota</taxon>
        <taxon>Alphaproteobacteria</taxon>
        <taxon>Rhodobacterales</taxon>
        <taxon>Roseobacteraceae</taxon>
        <taxon>Roseobacter</taxon>
    </lineage>
</organism>
<evidence type="ECO:0000256" key="1">
    <source>
        <dbReference type="ARBA" id="ARBA00002549"/>
    </source>
</evidence>
<dbReference type="PROSITE" id="PS00195">
    <property type="entry name" value="GLUTAREDOXIN_1"/>
    <property type="match status" value="1"/>
</dbReference>
<evidence type="ECO:0000256" key="3">
    <source>
        <dbReference type="ARBA" id="ARBA00022448"/>
    </source>
</evidence>
<keyword evidence="4 7" id="KW-0249">Electron transport</keyword>
<dbReference type="GO" id="GO:0045454">
    <property type="term" value="P:cell redox homeostasis"/>
    <property type="evidence" value="ECO:0007669"/>
    <property type="project" value="InterPro"/>
</dbReference>
<evidence type="ECO:0000313" key="11">
    <source>
        <dbReference type="Proteomes" id="UP000001353"/>
    </source>
</evidence>
<dbReference type="PANTHER" id="PTHR45694:SF18">
    <property type="entry name" value="GLUTAREDOXIN-1-RELATED"/>
    <property type="match status" value="1"/>
</dbReference>
<evidence type="ECO:0000313" key="10">
    <source>
        <dbReference type="EMBL" id="AEI94110.1"/>
    </source>
</evidence>
<dbReference type="GO" id="GO:0015038">
    <property type="term" value="F:glutathione disulfide oxidoreductase activity"/>
    <property type="evidence" value="ECO:0007669"/>
    <property type="project" value="UniProtKB-UniRule"/>
</dbReference>
<accession>A9HMS2</accession>
<dbReference type="KEGG" id="rli:RLO149_c021340"/>
<dbReference type="Gene3D" id="3.40.30.10">
    <property type="entry name" value="Glutaredoxin"/>
    <property type="match status" value="1"/>
</dbReference>
<evidence type="ECO:0000256" key="7">
    <source>
        <dbReference type="RuleBase" id="RU364065"/>
    </source>
</evidence>
<dbReference type="EMBL" id="CP002623">
    <property type="protein sequence ID" value="AEI92818.1"/>
    <property type="molecule type" value="Genomic_DNA"/>
</dbReference>
<keyword evidence="3 7" id="KW-0813">Transport</keyword>
<name>A9HMS2_ROSLO</name>
<dbReference type="InterPro" id="IPR011900">
    <property type="entry name" value="GRX_bact"/>
</dbReference>
<evidence type="ECO:0000256" key="6">
    <source>
        <dbReference type="ARBA" id="ARBA00023284"/>
    </source>
</evidence>
<dbReference type="SUPFAM" id="SSF52833">
    <property type="entry name" value="Thioredoxin-like"/>
    <property type="match status" value="1"/>
</dbReference>
<dbReference type="InterPro" id="IPR011767">
    <property type="entry name" value="GLR_AS"/>
</dbReference>
<dbReference type="NCBIfam" id="TIGR02181">
    <property type="entry name" value="GRX_bact"/>
    <property type="match status" value="1"/>
</dbReference>
<dbReference type="GO" id="GO:0005737">
    <property type="term" value="C:cytoplasm"/>
    <property type="evidence" value="ECO:0007669"/>
    <property type="project" value="TreeGrafter"/>
</dbReference>
<dbReference type="EMBL" id="CP002623">
    <property type="protein sequence ID" value="AEI94110.1"/>
    <property type="molecule type" value="Genomic_DNA"/>
</dbReference>
<evidence type="ECO:0000259" key="8">
    <source>
        <dbReference type="Pfam" id="PF00462"/>
    </source>
</evidence>
<dbReference type="PANTHER" id="PTHR45694">
    <property type="entry name" value="GLUTAREDOXIN 2"/>
    <property type="match status" value="1"/>
</dbReference>
<dbReference type="Proteomes" id="UP000001353">
    <property type="component" value="Chromosome"/>
</dbReference>
<dbReference type="eggNOG" id="COG0695">
    <property type="taxonomic scope" value="Bacteria"/>
</dbReference>
<proteinExistence type="inferred from homology"/>
<evidence type="ECO:0000256" key="4">
    <source>
        <dbReference type="ARBA" id="ARBA00022982"/>
    </source>
</evidence>
<dbReference type="RefSeq" id="WP_013960758.1">
    <property type="nucleotide sequence ID" value="NC_015730.1"/>
</dbReference>
<keyword evidence="5" id="KW-1015">Disulfide bond</keyword>
<dbReference type="PROSITE" id="PS51354">
    <property type="entry name" value="GLUTAREDOXIN_2"/>
    <property type="match status" value="1"/>
</dbReference>
<protein>
    <recommendedName>
        <fullName evidence="7">Glutaredoxin</fullName>
    </recommendedName>
</protein>
<dbReference type="KEGG" id="rli:RLO149_c007910"/>
<dbReference type="InterPro" id="IPR014025">
    <property type="entry name" value="Glutaredoxin_subgr"/>
</dbReference>
<dbReference type="PRINTS" id="PR00160">
    <property type="entry name" value="GLUTAREDOXIN"/>
</dbReference>
<gene>
    <name evidence="10" type="primary">grxC1</name>
    <name evidence="9" type="synonym">grxC2</name>
    <name evidence="9" type="ordered locus">RLO149_c007910</name>
    <name evidence="10" type="ordered locus">RLO149_c021340</name>
</gene>
<comment type="function">
    <text evidence="1 7">Has a glutathione-disulfide oxidoreductase activity in the presence of NADPH and glutathione reductase. Reduces low molecular weight disulfides and proteins.</text>
</comment>
<dbReference type="GO" id="GO:0034599">
    <property type="term" value="P:cellular response to oxidative stress"/>
    <property type="evidence" value="ECO:0007669"/>
    <property type="project" value="TreeGrafter"/>
</dbReference>